<dbReference type="Gene3D" id="3.30.420.10">
    <property type="entry name" value="Ribonuclease H-like superfamily/Ribonuclease H"/>
    <property type="match status" value="1"/>
</dbReference>
<evidence type="ECO:0000313" key="2">
    <source>
        <dbReference type="EMBL" id="GCF93676.1"/>
    </source>
</evidence>
<protein>
    <submittedName>
        <fullName evidence="2">Ribonuclease HI</fullName>
    </submittedName>
</protein>
<comment type="caution">
    <text evidence="2">The sequence shown here is derived from an EMBL/GenBank/DDBJ whole genome shotgun (WGS) entry which is preliminary data.</text>
</comment>
<reference evidence="3" key="1">
    <citation type="submission" date="2019-02" db="EMBL/GenBank/DDBJ databases">
        <title>Draft genome sequence of Enterococcus sp. Gos25-1.</title>
        <authorList>
            <person name="Tanaka N."/>
            <person name="Shiwa Y."/>
            <person name="Fujita N."/>
        </authorList>
    </citation>
    <scope>NUCLEOTIDE SEQUENCE [LARGE SCALE GENOMIC DNA]</scope>
    <source>
        <strain evidence="3">Gos25-1</strain>
    </source>
</reference>
<proteinExistence type="predicted"/>
<dbReference type="PANTHER" id="PTHR47723">
    <property type="entry name" value="OS05G0353850 PROTEIN"/>
    <property type="match status" value="1"/>
</dbReference>
<dbReference type="SUPFAM" id="SSF53098">
    <property type="entry name" value="Ribonuclease H-like"/>
    <property type="match status" value="1"/>
</dbReference>
<feature type="domain" description="RNase H type-1" evidence="1">
    <location>
        <begin position="1"/>
        <end position="128"/>
    </location>
</feature>
<dbReference type="GO" id="GO:0003676">
    <property type="term" value="F:nucleic acid binding"/>
    <property type="evidence" value="ECO:0007669"/>
    <property type="project" value="InterPro"/>
</dbReference>
<dbReference type="OrthoDB" id="7845843at2"/>
<dbReference type="InterPro" id="IPR002156">
    <property type="entry name" value="RNaseH_domain"/>
</dbReference>
<gene>
    <name evidence="2" type="primary">rnhA</name>
    <name evidence="2" type="ORF">NRIC_15670</name>
</gene>
<name>A0A4P5P830_9ENTE</name>
<dbReference type="PROSITE" id="PS50879">
    <property type="entry name" value="RNASE_H_1"/>
    <property type="match status" value="1"/>
</dbReference>
<dbReference type="InterPro" id="IPR053151">
    <property type="entry name" value="RNase_H-like"/>
</dbReference>
<dbReference type="InterPro" id="IPR036397">
    <property type="entry name" value="RNaseH_sf"/>
</dbReference>
<keyword evidence="3" id="KW-1185">Reference proteome</keyword>
<accession>A0A4P5P830</accession>
<dbReference type="InterPro" id="IPR012337">
    <property type="entry name" value="RNaseH-like_sf"/>
</dbReference>
<evidence type="ECO:0000259" key="1">
    <source>
        <dbReference type="PROSITE" id="PS50879"/>
    </source>
</evidence>
<organism evidence="2 3">
    <name type="scientific">Enterococcus florum</name>
    <dbReference type="NCBI Taxonomy" id="2480627"/>
    <lineage>
        <taxon>Bacteria</taxon>
        <taxon>Bacillati</taxon>
        <taxon>Bacillota</taxon>
        <taxon>Bacilli</taxon>
        <taxon>Lactobacillales</taxon>
        <taxon>Enterococcaceae</taxon>
        <taxon>Enterococcus</taxon>
    </lineage>
</organism>
<dbReference type="PANTHER" id="PTHR47723:SF19">
    <property type="entry name" value="POLYNUCLEOTIDYL TRANSFERASE, RIBONUCLEASE H-LIKE SUPERFAMILY PROTEIN"/>
    <property type="match status" value="1"/>
</dbReference>
<dbReference type="Proteomes" id="UP000290567">
    <property type="component" value="Unassembled WGS sequence"/>
</dbReference>
<dbReference type="AlphaFoldDB" id="A0A4P5P830"/>
<dbReference type="Pfam" id="PF13456">
    <property type="entry name" value="RVT_3"/>
    <property type="match status" value="1"/>
</dbReference>
<evidence type="ECO:0000313" key="3">
    <source>
        <dbReference type="Proteomes" id="UP000290567"/>
    </source>
</evidence>
<dbReference type="CDD" id="cd09279">
    <property type="entry name" value="RNase_HI_like"/>
    <property type="match status" value="1"/>
</dbReference>
<dbReference type="GO" id="GO:0004523">
    <property type="term" value="F:RNA-DNA hybrid ribonuclease activity"/>
    <property type="evidence" value="ECO:0007669"/>
    <property type="project" value="InterPro"/>
</dbReference>
<sequence>MLKVYTDAATNGQKEKSGGGILIVSDTGQQQLSVPLKETDNHTAELSIILYALHYLIENQLTEQSIFLYSDSKTAIKILDQGKTKNNSFQPYLSQFNELATKFDLLILQWIPESQNKGADHLAKQGLQKSLKL</sequence>
<dbReference type="RefSeq" id="WP_146622132.1">
    <property type="nucleotide sequence ID" value="NZ_BJCC01000012.1"/>
</dbReference>
<dbReference type="EMBL" id="BJCC01000012">
    <property type="protein sequence ID" value="GCF93676.1"/>
    <property type="molecule type" value="Genomic_DNA"/>
</dbReference>